<evidence type="ECO:0000313" key="11">
    <source>
        <dbReference type="EMBL" id="KAL0267389.1"/>
    </source>
</evidence>
<comment type="similarity">
    <text evidence="2 9">Belongs to the peroxiredoxin family. Prx5 subfamily.</text>
</comment>
<dbReference type="EC" id="1.11.1.24" evidence="9"/>
<evidence type="ECO:0000259" key="10">
    <source>
        <dbReference type="PROSITE" id="PS51352"/>
    </source>
</evidence>
<sequence>MVYAITLRRIINNFGTMRRALRLSAPTMIQVGDNLPECILCEGTPGNKVNIRELCNKKKVIIFGLPGAFTPGCSRTHVPGYLKNYKLIRSKGVHLIICISVNDAFVMEAWAKEQNTEGKIRMLADPDAAFTTAMNLHIEIPALGGIRSKRYSMVVDDNVVKKISIEPDGTGLSCTLAEKFLV</sequence>
<dbReference type="AlphaFoldDB" id="A0AAW2HBT3"/>
<evidence type="ECO:0000256" key="9">
    <source>
        <dbReference type="RuleBase" id="RU366011"/>
    </source>
</evidence>
<dbReference type="PANTHER" id="PTHR10430:SF16">
    <property type="entry name" value="PEROXIREDOXIN-5, MITOCHONDRIAL"/>
    <property type="match status" value="1"/>
</dbReference>
<dbReference type="InterPro" id="IPR013766">
    <property type="entry name" value="Thioredoxin_domain"/>
</dbReference>
<dbReference type="SUPFAM" id="SSF52833">
    <property type="entry name" value="Thioredoxin-like"/>
    <property type="match status" value="1"/>
</dbReference>
<evidence type="ECO:0000256" key="8">
    <source>
        <dbReference type="PIRSR" id="PIRSR637944-1"/>
    </source>
</evidence>
<name>A0AAW2HBT3_9NEOP</name>
<evidence type="ECO:0000256" key="2">
    <source>
        <dbReference type="ARBA" id="ARBA00010505"/>
    </source>
</evidence>
<dbReference type="Gene3D" id="3.40.30.10">
    <property type="entry name" value="Glutaredoxin"/>
    <property type="match status" value="1"/>
</dbReference>
<dbReference type="Pfam" id="PF08534">
    <property type="entry name" value="Redoxin"/>
    <property type="match status" value="1"/>
</dbReference>
<dbReference type="GO" id="GO:0042744">
    <property type="term" value="P:hydrogen peroxide catabolic process"/>
    <property type="evidence" value="ECO:0007669"/>
    <property type="project" value="TreeGrafter"/>
</dbReference>
<dbReference type="GO" id="GO:0005739">
    <property type="term" value="C:mitochondrion"/>
    <property type="evidence" value="ECO:0007669"/>
    <property type="project" value="TreeGrafter"/>
</dbReference>
<dbReference type="PROSITE" id="PS51352">
    <property type="entry name" value="THIOREDOXIN_2"/>
    <property type="match status" value="1"/>
</dbReference>
<comment type="catalytic activity">
    <reaction evidence="7 9">
        <text>a hydroperoxide + [thioredoxin]-dithiol = an alcohol + [thioredoxin]-disulfide + H2O</text>
        <dbReference type="Rhea" id="RHEA:62620"/>
        <dbReference type="Rhea" id="RHEA-COMP:10698"/>
        <dbReference type="Rhea" id="RHEA-COMP:10700"/>
        <dbReference type="ChEBI" id="CHEBI:15377"/>
        <dbReference type="ChEBI" id="CHEBI:29950"/>
        <dbReference type="ChEBI" id="CHEBI:30879"/>
        <dbReference type="ChEBI" id="CHEBI:35924"/>
        <dbReference type="ChEBI" id="CHEBI:50058"/>
        <dbReference type="EC" id="1.11.1.24"/>
    </reaction>
</comment>
<dbReference type="FunFam" id="3.40.30.10:FF:000020">
    <property type="entry name" value="Peroxiredoxin"/>
    <property type="match status" value="1"/>
</dbReference>
<protein>
    <recommendedName>
        <fullName evidence="9">Peroxiredoxin-5</fullName>
        <ecNumber evidence="9">1.11.1.24</ecNumber>
    </recommendedName>
</protein>
<keyword evidence="3 9" id="KW-0575">Peroxidase</keyword>
<dbReference type="CDD" id="cd03013">
    <property type="entry name" value="PRX5_like"/>
    <property type="match status" value="1"/>
</dbReference>
<dbReference type="InterPro" id="IPR013740">
    <property type="entry name" value="Redoxin"/>
</dbReference>
<dbReference type="GO" id="GO:0005777">
    <property type="term" value="C:peroxisome"/>
    <property type="evidence" value="ECO:0007669"/>
    <property type="project" value="TreeGrafter"/>
</dbReference>
<evidence type="ECO:0000256" key="7">
    <source>
        <dbReference type="ARBA" id="ARBA00049091"/>
    </source>
</evidence>
<organism evidence="11">
    <name type="scientific">Menopon gallinae</name>
    <name type="common">poultry shaft louse</name>
    <dbReference type="NCBI Taxonomy" id="328185"/>
    <lineage>
        <taxon>Eukaryota</taxon>
        <taxon>Metazoa</taxon>
        <taxon>Ecdysozoa</taxon>
        <taxon>Arthropoda</taxon>
        <taxon>Hexapoda</taxon>
        <taxon>Insecta</taxon>
        <taxon>Pterygota</taxon>
        <taxon>Neoptera</taxon>
        <taxon>Paraneoptera</taxon>
        <taxon>Psocodea</taxon>
        <taxon>Troctomorpha</taxon>
        <taxon>Phthiraptera</taxon>
        <taxon>Amblycera</taxon>
        <taxon>Menoponidae</taxon>
        <taxon>Menopon</taxon>
    </lineage>
</organism>
<keyword evidence="4 9" id="KW-0049">Antioxidant</keyword>
<evidence type="ECO:0000256" key="1">
    <source>
        <dbReference type="ARBA" id="ARBA00003330"/>
    </source>
</evidence>
<comment type="caution">
    <text evidence="11">The sequence shown here is derived from an EMBL/GenBank/DDBJ whole genome shotgun (WGS) entry which is preliminary data.</text>
</comment>
<dbReference type="GO" id="GO:0045454">
    <property type="term" value="P:cell redox homeostasis"/>
    <property type="evidence" value="ECO:0007669"/>
    <property type="project" value="TreeGrafter"/>
</dbReference>
<evidence type="ECO:0000256" key="4">
    <source>
        <dbReference type="ARBA" id="ARBA00022862"/>
    </source>
</evidence>
<dbReference type="EMBL" id="JARGDH010000005">
    <property type="protein sequence ID" value="KAL0267388.1"/>
    <property type="molecule type" value="Genomic_DNA"/>
</dbReference>
<feature type="active site" description="Cysteine sulfenic acid (-SOH) intermediate" evidence="8">
    <location>
        <position position="73"/>
    </location>
</feature>
<dbReference type="GO" id="GO:0008379">
    <property type="term" value="F:thioredoxin peroxidase activity"/>
    <property type="evidence" value="ECO:0007669"/>
    <property type="project" value="InterPro"/>
</dbReference>
<dbReference type="EMBL" id="JARGDH010000005">
    <property type="protein sequence ID" value="KAL0267389.1"/>
    <property type="molecule type" value="Genomic_DNA"/>
</dbReference>
<evidence type="ECO:0000256" key="3">
    <source>
        <dbReference type="ARBA" id="ARBA00022559"/>
    </source>
</evidence>
<dbReference type="GO" id="GO:0034599">
    <property type="term" value="P:cellular response to oxidative stress"/>
    <property type="evidence" value="ECO:0007669"/>
    <property type="project" value="InterPro"/>
</dbReference>
<dbReference type="InterPro" id="IPR036249">
    <property type="entry name" value="Thioredoxin-like_sf"/>
</dbReference>
<reference evidence="11" key="1">
    <citation type="journal article" date="2024" name="Gigascience">
        <title>Chromosome-level genome of the poultry shaft louse Menopon gallinae provides insight into the host-switching and adaptive evolution of parasitic lice.</title>
        <authorList>
            <person name="Xu Y."/>
            <person name="Ma L."/>
            <person name="Liu S."/>
            <person name="Liang Y."/>
            <person name="Liu Q."/>
            <person name="He Z."/>
            <person name="Tian L."/>
            <person name="Duan Y."/>
            <person name="Cai W."/>
            <person name="Li H."/>
            <person name="Song F."/>
        </authorList>
    </citation>
    <scope>NUCLEOTIDE SEQUENCE</scope>
    <source>
        <strain evidence="11">Cailab_2023a</strain>
    </source>
</reference>
<evidence type="ECO:0000256" key="6">
    <source>
        <dbReference type="ARBA" id="ARBA00023284"/>
    </source>
</evidence>
<evidence type="ECO:0000256" key="5">
    <source>
        <dbReference type="ARBA" id="ARBA00023002"/>
    </source>
</evidence>
<comment type="function">
    <text evidence="1">Thiol-specific peroxidase that catalyzes the reduction of hydrogen peroxide and organic hydroperoxides to water and alcohols, respectively. Plays a role in cell protection against oxidative stress by detoxifying peroxides and as sensor of hydrogen peroxide-mediated signaling events.</text>
</comment>
<dbReference type="PANTHER" id="PTHR10430">
    <property type="entry name" value="PEROXIREDOXIN"/>
    <property type="match status" value="1"/>
</dbReference>
<keyword evidence="5 9" id="KW-0560">Oxidoreductase</keyword>
<proteinExistence type="inferred from homology"/>
<accession>A0AAW2HBT3</accession>
<gene>
    <name evidence="11" type="ORF">PYX00_009676</name>
</gene>
<dbReference type="InterPro" id="IPR037944">
    <property type="entry name" value="PRX5-like"/>
</dbReference>
<feature type="domain" description="Thioredoxin" evidence="10">
    <location>
        <begin position="29"/>
        <end position="182"/>
    </location>
</feature>
<keyword evidence="6 9" id="KW-0676">Redox-active center</keyword>